<evidence type="ECO:0000313" key="2">
    <source>
        <dbReference type="Proteomes" id="UP000241462"/>
    </source>
</evidence>
<dbReference type="InParanoid" id="A0A2T2ZYZ7"/>
<accession>A0A2T2ZYZ7</accession>
<sequence>MQQVVYSSVSVTFPPRLATMRPVMVCSSARVALVAPGGCCCFCATWVDTRCGTNRGLARWWERQQQ</sequence>
<organism evidence="1 2">
    <name type="scientific">Coniella lustricola</name>
    <dbReference type="NCBI Taxonomy" id="2025994"/>
    <lineage>
        <taxon>Eukaryota</taxon>
        <taxon>Fungi</taxon>
        <taxon>Dikarya</taxon>
        <taxon>Ascomycota</taxon>
        <taxon>Pezizomycotina</taxon>
        <taxon>Sordariomycetes</taxon>
        <taxon>Sordariomycetidae</taxon>
        <taxon>Diaporthales</taxon>
        <taxon>Schizoparmaceae</taxon>
        <taxon>Coniella</taxon>
    </lineage>
</organism>
<protein>
    <submittedName>
        <fullName evidence="1">Uncharacterized protein</fullName>
    </submittedName>
</protein>
<dbReference type="AlphaFoldDB" id="A0A2T2ZYZ7"/>
<reference evidence="1 2" key="1">
    <citation type="journal article" date="2018" name="Mycol. Prog.">
        <title>Coniella lustricola, a new species from submerged detritus.</title>
        <authorList>
            <person name="Raudabaugh D.B."/>
            <person name="Iturriaga T."/>
            <person name="Carver A."/>
            <person name="Mondo S."/>
            <person name="Pangilinan J."/>
            <person name="Lipzen A."/>
            <person name="He G."/>
            <person name="Amirebrahimi M."/>
            <person name="Grigoriev I.V."/>
            <person name="Miller A.N."/>
        </authorList>
    </citation>
    <scope>NUCLEOTIDE SEQUENCE [LARGE SCALE GENOMIC DNA]</scope>
    <source>
        <strain evidence="1 2">B22-T-1</strain>
    </source>
</reference>
<evidence type="ECO:0000313" key="1">
    <source>
        <dbReference type="EMBL" id="PSR79815.1"/>
    </source>
</evidence>
<gene>
    <name evidence="1" type="ORF">BD289DRAFT_441871</name>
</gene>
<dbReference type="Proteomes" id="UP000241462">
    <property type="component" value="Unassembled WGS sequence"/>
</dbReference>
<proteinExistence type="predicted"/>
<name>A0A2T2ZYZ7_9PEZI</name>
<dbReference type="EMBL" id="KZ678553">
    <property type="protein sequence ID" value="PSR79815.1"/>
    <property type="molecule type" value="Genomic_DNA"/>
</dbReference>
<keyword evidence="2" id="KW-1185">Reference proteome</keyword>